<dbReference type="OrthoDB" id="146908at2"/>
<evidence type="ECO:0000313" key="3">
    <source>
        <dbReference type="Proteomes" id="UP000249590"/>
    </source>
</evidence>
<evidence type="ECO:0008006" key="4">
    <source>
        <dbReference type="Google" id="ProtNLM"/>
    </source>
</evidence>
<dbReference type="Gene3D" id="3.90.550.20">
    <property type="match status" value="1"/>
</dbReference>
<dbReference type="RefSeq" id="WP_111348930.1">
    <property type="nucleotide sequence ID" value="NZ_QHHQ01000004.1"/>
</dbReference>
<feature type="region of interest" description="Disordered" evidence="1">
    <location>
        <begin position="1"/>
        <end position="157"/>
    </location>
</feature>
<dbReference type="GO" id="GO:0006487">
    <property type="term" value="P:protein N-linked glycosylation"/>
    <property type="evidence" value="ECO:0007669"/>
    <property type="project" value="TreeGrafter"/>
</dbReference>
<dbReference type="SUPFAM" id="SSF53448">
    <property type="entry name" value="Nucleotide-diphospho-sugar transferases"/>
    <property type="match status" value="1"/>
</dbReference>
<dbReference type="InterPro" id="IPR029044">
    <property type="entry name" value="Nucleotide-diphossugar_trans"/>
</dbReference>
<feature type="compositionally biased region" description="Basic residues" evidence="1">
    <location>
        <begin position="79"/>
        <end position="100"/>
    </location>
</feature>
<feature type="compositionally biased region" description="Basic and acidic residues" evidence="1">
    <location>
        <begin position="39"/>
        <end position="55"/>
    </location>
</feature>
<name>A0A8B2NSU7_9HYPH</name>
<dbReference type="Proteomes" id="UP000249590">
    <property type="component" value="Unassembled WGS sequence"/>
</dbReference>
<dbReference type="InterPro" id="IPR039367">
    <property type="entry name" value="Och1-like"/>
</dbReference>
<feature type="compositionally biased region" description="Low complexity" evidence="1">
    <location>
        <begin position="18"/>
        <end position="35"/>
    </location>
</feature>
<comment type="caution">
    <text evidence="2">The sequence shown here is derived from an EMBL/GenBank/DDBJ whole genome shotgun (WGS) entry which is preliminary data.</text>
</comment>
<dbReference type="PANTHER" id="PTHR31834:SF1">
    <property type="entry name" value="INITIATION-SPECIFIC ALPHA-1,6-MANNOSYLTRANSFERASE"/>
    <property type="match status" value="1"/>
</dbReference>
<sequence length="413" mass="45000">MSIFKWGRRDRGADRPSAEGAGAPTPATGRAAAEPWPATRDERAEEPRTWHRPKGEAAATDNPDGGAAEAGSDDAGRAGAKRRKANRPNARRAGAKRAGPKRAAAERGEAGRASAGDTPAGGARSGRDAEGGPRGKGKKRKRKGAGRAESPASRWANTDAARQYTMGLAALDAKGLPDITRLDWAAHFAAGSETPRRVVQFWDRSPPDEIRRLFDQVELICRKTGYEHVVYDLEGARARIAAMADPVWLKHFDDAFHPSMQADIFRVLELYHHGGTYVDADMTLVRPIPYAPPTVPLFAQWVSETRQNVANWFLSSPPNHPAFAAILQRIGENLATAKREADGSFVKSNLLKLTGPAIVARAVEDYLGQHRGEPVAAVMPVKWCHSFVAPARAFTHAPQYKREGLHWRREATS</sequence>
<evidence type="ECO:0000313" key="2">
    <source>
        <dbReference type="EMBL" id="RAI00234.1"/>
    </source>
</evidence>
<dbReference type="InterPro" id="IPR007577">
    <property type="entry name" value="GlycoTrfase_DXD_sugar-bd_CS"/>
</dbReference>
<dbReference type="GO" id="GO:0000009">
    <property type="term" value="F:alpha-1,6-mannosyltransferase activity"/>
    <property type="evidence" value="ECO:0007669"/>
    <property type="project" value="InterPro"/>
</dbReference>
<reference evidence="2 3" key="1">
    <citation type="submission" date="2018-05" db="EMBL/GenBank/DDBJ databases">
        <title>Acuticoccus sediminis sp. nov., isolated from deep-sea sediment of Indian Ocean.</title>
        <authorList>
            <person name="Liu X."/>
            <person name="Lai Q."/>
            <person name="Du Y."/>
            <person name="Sun F."/>
            <person name="Zhang X."/>
            <person name="Wang S."/>
            <person name="Shao Z."/>
        </authorList>
    </citation>
    <scope>NUCLEOTIDE SEQUENCE [LARGE SCALE GENOMIC DNA]</scope>
    <source>
        <strain evidence="2 3">PTG4-2</strain>
    </source>
</reference>
<keyword evidence="3" id="KW-1185">Reference proteome</keyword>
<dbReference type="EMBL" id="QHHQ01000004">
    <property type="protein sequence ID" value="RAI00234.1"/>
    <property type="molecule type" value="Genomic_DNA"/>
</dbReference>
<feature type="compositionally biased region" description="Basic residues" evidence="1">
    <location>
        <begin position="135"/>
        <end position="145"/>
    </location>
</feature>
<evidence type="ECO:0000256" key="1">
    <source>
        <dbReference type="SAM" id="MobiDB-lite"/>
    </source>
</evidence>
<organism evidence="2 3">
    <name type="scientific">Acuticoccus sediminis</name>
    <dbReference type="NCBI Taxonomy" id="2184697"/>
    <lineage>
        <taxon>Bacteria</taxon>
        <taxon>Pseudomonadati</taxon>
        <taxon>Pseudomonadota</taxon>
        <taxon>Alphaproteobacteria</taxon>
        <taxon>Hyphomicrobiales</taxon>
        <taxon>Amorphaceae</taxon>
        <taxon>Acuticoccus</taxon>
    </lineage>
</organism>
<dbReference type="PANTHER" id="PTHR31834">
    <property type="entry name" value="INITIATION-SPECIFIC ALPHA-1,6-MANNOSYLTRANSFERASE"/>
    <property type="match status" value="1"/>
</dbReference>
<dbReference type="AlphaFoldDB" id="A0A8B2NSU7"/>
<dbReference type="Pfam" id="PF04488">
    <property type="entry name" value="Gly_transf_sug"/>
    <property type="match status" value="1"/>
</dbReference>
<proteinExistence type="predicted"/>
<accession>A0A8B2NSU7</accession>
<protein>
    <recommendedName>
        <fullName evidence="4">Glycosyltransferase sugar-binding region containing DXD motif-containing protein</fullName>
    </recommendedName>
</protein>
<gene>
    <name evidence="2" type="ORF">DLJ53_21245</name>
</gene>
<feature type="compositionally biased region" description="Basic and acidic residues" evidence="1">
    <location>
        <begin position="7"/>
        <end position="17"/>
    </location>
</feature>